<protein>
    <submittedName>
        <fullName evidence="2">Uncharacterized protein</fullName>
    </submittedName>
</protein>
<evidence type="ECO:0000256" key="1">
    <source>
        <dbReference type="SAM" id="MobiDB-lite"/>
    </source>
</evidence>
<feature type="compositionally biased region" description="Basic residues" evidence="1">
    <location>
        <begin position="10"/>
        <end position="22"/>
    </location>
</feature>
<sequence>MPTVDNGRSHTLHTGKSRKKISQRLYRSTEAEDFDQLRQIIQEITKENPPTRHDVLIKAIGIIRQLDREYRSLLTEHVAALTSACPADSSSQHSAFYPAVSQIPAESWLVNHGVQTMPMHPHSPSFESSNNIAYSTYDRQNMDAVHNYYILPTNHFTDSQSSDVTNFPYSI</sequence>
<organism evidence="2 3">
    <name type="scientific">Suillus placidus</name>
    <dbReference type="NCBI Taxonomy" id="48579"/>
    <lineage>
        <taxon>Eukaryota</taxon>
        <taxon>Fungi</taxon>
        <taxon>Dikarya</taxon>
        <taxon>Basidiomycota</taxon>
        <taxon>Agaricomycotina</taxon>
        <taxon>Agaricomycetes</taxon>
        <taxon>Agaricomycetidae</taxon>
        <taxon>Boletales</taxon>
        <taxon>Suillineae</taxon>
        <taxon>Suillaceae</taxon>
        <taxon>Suillus</taxon>
    </lineage>
</organism>
<dbReference type="SUPFAM" id="SSF47459">
    <property type="entry name" value="HLH, helix-loop-helix DNA-binding domain"/>
    <property type="match status" value="1"/>
</dbReference>
<feature type="region of interest" description="Disordered" evidence="1">
    <location>
        <begin position="1"/>
        <end position="23"/>
    </location>
</feature>
<dbReference type="OrthoDB" id="2637509at2759"/>
<dbReference type="Proteomes" id="UP000714275">
    <property type="component" value="Unassembled WGS sequence"/>
</dbReference>
<keyword evidence="3" id="KW-1185">Reference proteome</keyword>
<proteinExistence type="predicted"/>
<gene>
    <name evidence="2" type="ORF">EV702DRAFT_1108100</name>
</gene>
<dbReference type="EMBL" id="JABBWD010000025">
    <property type="protein sequence ID" value="KAG1776650.1"/>
    <property type="molecule type" value="Genomic_DNA"/>
</dbReference>
<comment type="caution">
    <text evidence="2">The sequence shown here is derived from an EMBL/GenBank/DDBJ whole genome shotgun (WGS) entry which is preliminary data.</text>
</comment>
<dbReference type="InterPro" id="IPR036638">
    <property type="entry name" value="HLH_DNA-bd_sf"/>
</dbReference>
<accession>A0A9P6ZTU1</accession>
<dbReference type="GO" id="GO:0046983">
    <property type="term" value="F:protein dimerization activity"/>
    <property type="evidence" value="ECO:0007669"/>
    <property type="project" value="InterPro"/>
</dbReference>
<name>A0A9P6ZTU1_9AGAM</name>
<reference evidence="2" key="1">
    <citation type="journal article" date="2020" name="New Phytol.">
        <title>Comparative genomics reveals dynamic genome evolution in host specialist ectomycorrhizal fungi.</title>
        <authorList>
            <person name="Lofgren L.A."/>
            <person name="Nguyen N.H."/>
            <person name="Vilgalys R."/>
            <person name="Ruytinx J."/>
            <person name="Liao H.L."/>
            <person name="Branco S."/>
            <person name="Kuo A."/>
            <person name="LaButti K."/>
            <person name="Lipzen A."/>
            <person name="Andreopoulos W."/>
            <person name="Pangilinan J."/>
            <person name="Riley R."/>
            <person name="Hundley H."/>
            <person name="Na H."/>
            <person name="Barry K."/>
            <person name="Grigoriev I.V."/>
            <person name="Stajich J.E."/>
            <person name="Kennedy P.G."/>
        </authorList>
    </citation>
    <scope>NUCLEOTIDE SEQUENCE</scope>
    <source>
        <strain evidence="2">DOB743</strain>
    </source>
</reference>
<dbReference type="AlphaFoldDB" id="A0A9P6ZTU1"/>
<evidence type="ECO:0000313" key="3">
    <source>
        <dbReference type="Proteomes" id="UP000714275"/>
    </source>
</evidence>
<evidence type="ECO:0000313" key="2">
    <source>
        <dbReference type="EMBL" id="KAG1776650.1"/>
    </source>
</evidence>